<dbReference type="OrthoDB" id="5521101at2"/>
<dbReference type="SUPFAM" id="SSF52467">
    <property type="entry name" value="DHS-like NAD/FAD-binding domain"/>
    <property type="match status" value="1"/>
</dbReference>
<gene>
    <name evidence="1" type="ORF">FRC98_05735</name>
</gene>
<reference evidence="1 2" key="1">
    <citation type="submission" date="2019-08" db="EMBL/GenBank/DDBJ databases">
        <title>Bradymonadales sp. TMQ4.</title>
        <authorList>
            <person name="Liang Q."/>
        </authorList>
    </citation>
    <scope>NUCLEOTIDE SEQUENCE [LARGE SCALE GENOMIC DNA]</scope>
    <source>
        <strain evidence="1 2">TMQ4</strain>
    </source>
</reference>
<accession>A0A5C6XEZ9</accession>
<protein>
    <submittedName>
        <fullName evidence="1">Uncharacterized protein</fullName>
    </submittedName>
</protein>
<dbReference type="Pfam" id="PF13289">
    <property type="entry name" value="SIR2_2"/>
    <property type="match status" value="1"/>
</dbReference>
<sequence>MPYNQYEKNQDFNTYLDRNWGEVRIGTFSEAASFMLFNYDETSYIEQLNEWISRKQQSLRLTYDKLLQIKTNLSRLQQLENAITNGSLTPVVGAGLSAPSGHPTWTTFLRDTARNLEMDLNIIDQKINAGLHEEIASSFIDKMNIEWFNEQIEHNFSLKSYPQGAIQQLPNLDPACIITTNFDKNIETIFESSRKSFDHILLSDKLMGFGRRLSQSTRILIKIHGDHLEPYNRILTKEEYDASYGHGPIDLDLNLPKTLAQIYKTRTLLFLGCSLMADRTMKVFNRVKSDSTSEQEIPRHYTFEQLPTNSNHTLKRERELIDHMIFPIWYPRGEHQHIESALAHLSEVFRTKNRNLGTSHTTTLTPQT</sequence>
<dbReference type="RefSeq" id="WP_146980330.1">
    <property type="nucleotide sequence ID" value="NZ_VOSM01000002.1"/>
</dbReference>
<evidence type="ECO:0000313" key="1">
    <source>
        <dbReference type="EMBL" id="TXD38389.1"/>
    </source>
</evidence>
<dbReference type="InterPro" id="IPR029035">
    <property type="entry name" value="DHS-like_NAD/FAD-binding_dom"/>
</dbReference>
<keyword evidence="2" id="KW-1185">Reference proteome</keyword>
<name>A0A5C6XEZ9_9DELT</name>
<comment type="caution">
    <text evidence="1">The sequence shown here is derived from an EMBL/GenBank/DDBJ whole genome shotgun (WGS) entry which is preliminary data.</text>
</comment>
<dbReference type="EMBL" id="VOSM01000002">
    <property type="protein sequence ID" value="TXD38389.1"/>
    <property type="molecule type" value="Genomic_DNA"/>
</dbReference>
<dbReference type="AlphaFoldDB" id="A0A5C6XEZ9"/>
<dbReference type="Proteomes" id="UP000321412">
    <property type="component" value="Unassembled WGS sequence"/>
</dbReference>
<proteinExistence type="predicted"/>
<evidence type="ECO:0000313" key="2">
    <source>
        <dbReference type="Proteomes" id="UP000321412"/>
    </source>
</evidence>
<organism evidence="1 2">
    <name type="scientific">Lujinxingia vulgaris</name>
    <dbReference type="NCBI Taxonomy" id="2600176"/>
    <lineage>
        <taxon>Bacteria</taxon>
        <taxon>Deltaproteobacteria</taxon>
        <taxon>Bradymonadales</taxon>
        <taxon>Lujinxingiaceae</taxon>
        <taxon>Lujinxingia</taxon>
    </lineage>
</organism>